<dbReference type="Gene3D" id="2.120.10.80">
    <property type="entry name" value="Kelch-type beta propeller"/>
    <property type="match status" value="1"/>
</dbReference>
<evidence type="ECO:0000256" key="2">
    <source>
        <dbReference type="ARBA" id="ARBA00022737"/>
    </source>
</evidence>
<organism evidence="5 6">
    <name type="scientific">Rhizophagus clarus</name>
    <dbReference type="NCBI Taxonomy" id="94130"/>
    <lineage>
        <taxon>Eukaryota</taxon>
        <taxon>Fungi</taxon>
        <taxon>Fungi incertae sedis</taxon>
        <taxon>Mucoromycota</taxon>
        <taxon>Glomeromycotina</taxon>
        <taxon>Glomeromycetes</taxon>
        <taxon>Glomerales</taxon>
        <taxon>Glomeraceae</taxon>
        <taxon>Rhizophagus</taxon>
    </lineage>
</organism>
<evidence type="ECO:0000256" key="1">
    <source>
        <dbReference type="ARBA" id="ARBA00022441"/>
    </source>
</evidence>
<dbReference type="PANTHER" id="PTHR46093">
    <property type="entry name" value="ACYL-COA-BINDING DOMAIN-CONTAINING PROTEIN 5"/>
    <property type="match status" value="1"/>
</dbReference>
<protein>
    <recommendedName>
        <fullName evidence="7">Galactose oxidase</fullName>
    </recommendedName>
</protein>
<name>A0A8H3QVZ7_9GLOM</name>
<keyword evidence="3" id="KW-0812">Transmembrane</keyword>
<evidence type="ECO:0000256" key="3">
    <source>
        <dbReference type="SAM" id="Phobius"/>
    </source>
</evidence>
<evidence type="ECO:0000313" key="5">
    <source>
        <dbReference type="EMBL" id="GES94595.1"/>
    </source>
</evidence>
<dbReference type="Pfam" id="PF24681">
    <property type="entry name" value="Kelch_KLHDC2_KLHL20_DRC7"/>
    <property type="match status" value="1"/>
</dbReference>
<dbReference type="InterPro" id="IPR015915">
    <property type="entry name" value="Kelch-typ_b-propeller"/>
</dbReference>
<evidence type="ECO:0000256" key="4">
    <source>
        <dbReference type="SAM" id="SignalP"/>
    </source>
</evidence>
<gene>
    <name evidence="5" type="ORF">RCL2_002132700</name>
</gene>
<dbReference type="EMBL" id="BLAL01000236">
    <property type="protein sequence ID" value="GES94595.1"/>
    <property type="molecule type" value="Genomic_DNA"/>
</dbReference>
<dbReference type="Proteomes" id="UP000615446">
    <property type="component" value="Unassembled WGS sequence"/>
</dbReference>
<comment type="caution">
    <text evidence="5">The sequence shown here is derived from an EMBL/GenBank/DDBJ whole genome shotgun (WGS) entry which is preliminary data.</text>
</comment>
<keyword evidence="2" id="KW-0677">Repeat</keyword>
<keyword evidence="1" id="KW-0880">Kelch repeat</keyword>
<accession>A0A8H3QVZ7</accession>
<dbReference type="PANTHER" id="PTHR46093:SF18">
    <property type="entry name" value="FIBRONECTIN TYPE-III DOMAIN-CONTAINING PROTEIN"/>
    <property type="match status" value="1"/>
</dbReference>
<reference evidence="5" key="1">
    <citation type="submission" date="2019-10" db="EMBL/GenBank/DDBJ databases">
        <title>Conservation and host-specific expression of non-tandemly repeated heterogenous ribosome RNA gene in arbuscular mycorrhizal fungi.</title>
        <authorList>
            <person name="Maeda T."/>
            <person name="Kobayashi Y."/>
            <person name="Nakagawa T."/>
            <person name="Ezawa T."/>
            <person name="Yamaguchi K."/>
            <person name="Bino T."/>
            <person name="Nishimoto Y."/>
            <person name="Shigenobu S."/>
            <person name="Kawaguchi M."/>
        </authorList>
    </citation>
    <scope>NUCLEOTIDE SEQUENCE</scope>
    <source>
        <strain evidence="5">HR1</strain>
    </source>
</reference>
<keyword evidence="3" id="KW-1133">Transmembrane helix</keyword>
<dbReference type="InterPro" id="IPR011043">
    <property type="entry name" value="Gal_Oxase/kelch_b-propeller"/>
</dbReference>
<sequence>MSINNFIKVFFLLVILSIEIGQSLNLVKRNGHSSVLVDNKLFFFGGQELFYNQNSPIMLDQILFLDVSKPFNTGNPPFEEIPNAIPFKSSLATAFLSPQRSIIYLFGGYMRDVNTDLNIFKPVLHSFNLETNEWSVPTTNGTAPSRRAEINGVINNETGKFYVFGGLDVNGQNFVIFNDMNIFDTNTLTWSKGSTIYAPLSRSDYTATLLSSGIIVFIGGLEKTNALNDVDINQTAQGAILENRNAHSAVLTPDEKIIIFGGCKVSALDNVPKLQYYTATLIENYMFINFGMRYETTDELQIPYFFILDIRNFTWVTRFEPEQLNTTTNNIVNINNTSPAAPANPSNSTVVDNSKIIYIILGTAGLSIGVGTIVGFLGYKFYTKQKK</sequence>
<dbReference type="AlphaFoldDB" id="A0A8H3QVZ7"/>
<keyword evidence="4" id="KW-0732">Signal</keyword>
<feature type="transmembrane region" description="Helical" evidence="3">
    <location>
        <begin position="356"/>
        <end position="379"/>
    </location>
</feature>
<evidence type="ECO:0000313" key="6">
    <source>
        <dbReference type="Proteomes" id="UP000615446"/>
    </source>
</evidence>
<dbReference type="SUPFAM" id="SSF50965">
    <property type="entry name" value="Galactose oxidase, central domain"/>
    <property type="match status" value="1"/>
</dbReference>
<proteinExistence type="predicted"/>
<dbReference type="OrthoDB" id="432528at2759"/>
<evidence type="ECO:0008006" key="7">
    <source>
        <dbReference type="Google" id="ProtNLM"/>
    </source>
</evidence>
<feature type="chain" id="PRO_5034211539" description="Galactose oxidase" evidence="4">
    <location>
        <begin position="24"/>
        <end position="387"/>
    </location>
</feature>
<feature type="signal peptide" evidence="4">
    <location>
        <begin position="1"/>
        <end position="23"/>
    </location>
</feature>
<keyword evidence="3" id="KW-0472">Membrane</keyword>